<dbReference type="GO" id="GO:0048441">
    <property type="term" value="P:petal development"/>
    <property type="evidence" value="ECO:0007669"/>
    <property type="project" value="EnsemblPlants"/>
</dbReference>
<dbReference type="SMR" id="F2DW66"/>
<feature type="coiled-coil region" evidence="2">
    <location>
        <begin position="86"/>
        <end position="113"/>
    </location>
</feature>
<evidence type="ECO:0000313" key="5">
    <source>
        <dbReference type="EMBL" id="BAJ99337.1"/>
    </source>
</evidence>
<name>F2DW66_HORVV</name>
<dbReference type="OrthoDB" id="772606at2759"/>
<proteinExistence type="evidence at transcript level"/>
<feature type="compositionally biased region" description="Basic residues" evidence="3">
    <location>
        <begin position="186"/>
        <end position="203"/>
    </location>
</feature>
<feature type="region of interest" description="Disordered" evidence="3">
    <location>
        <begin position="251"/>
        <end position="301"/>
    </location>
</feature>
<evidence type="ECO:0000313" key="7">
    <source>
        <dbReference type="Proteomes" id="UP000011116"/>
    </source>
</evidence>
<dbReference type="GO" id="GO:0001216">
    <property type="term" value="F:DNA-binding transcription activator activity"/>
    <property type="evidence" value="ECO:0000318"/>
    <property type="project" value="GO_Central"/>
</dbReference>
<feature type="domain" description="LOB" evidence="4">
    <location>
        <begin position="6"/>
        <end position="107"/>
    </location>
</feature>
<dbReference type="Gramene" id="HORVU.MOREX.r3.4HG0342940.1">
    <property type="protein sequence ID" value="HORVU.MOREX.r3.4HG0342940.1.CDS1"/>
    <property type="gene ID" value="HORVU.MOREX.r3.4HG0342940"/>
</dbReference>
<reference evidence="6" key="4">
    <citation type="submission" date="2022-01" db="UniProtKB">
        <authorList>
            <consortium name="EnsemblPlants"/>
        </authorList>
    </citation>
    <scope>IDENTIFICATION</scope>
    <source>
        <strain evidence="6">subsp. vulgare</strain>
    </source>
</reference>
<dbReference type="GO" id="GO:0009965">
    <property type="term" value="P:leaf morphogenesis"/>
    <property type="evidence" value="ECO:0007669"/>
    <property type="project" value="EnsemblPlants"/>
</dbReference>
<dbReference type="PANTHER" id="PTHR31301:SF68">
    <property type="entry name" value="LOB DOMAIN-CONTAINING PROTEIN 32-RELATED"/>
    <property type="match status" value="1"/>
</dbReference>
<dbReference type="KEGG" id="hvg:123451146"/>
<comment type="similarity">
    <text evidence="1">Belongs to the LOB domain-containing protein family.</text>
</comment>
<dbReference type="ExpressionAtlas" id="F2DW66">
    <property type="expression patterns" value="baseline and differential"/>
</dbReference>
<evidence type="ECO:0000259" key="4">
    <source>
        <dbReference type="PROSITE" id="PS50891"/>
    </source>
</evidence>
<dbReference type="PANTHER" id="PTHR31301">
    <property type="entry name" value="LOB DOMAIN-CONTAINING PROTEIN 4-RELATED"/>
    <property type="match status" value="1"/>
</dbReference>
<dbReference type="Gramene" id="HORVU.MOREX.r2.4HG0286150.1">
    <property type="protein sequence ID" value="HORVU.MOREX.r2.4HG0286150.1.CDS.1"/>
    <property type="gene ID" value="HORVU.MOREX.r2.4HG0286150"/>
</dbReference>
<dbReference type="RefSeq" id="XP_044984087.1">
    <property type="nucleotide sequence ID" value="XM_045128152.1"/>
</dbReference>
<gene>
    <name evidence="6" type="primary">LOC123451146</name>
</gene>
<protein>
    <submittedName>
        <fullName evidence="5">Predicted protein</fullName>
    </submittedName>
</protein>
<evidence type="ECO:0000256" key="1">
    <source>
        <dbReference type="ARBA" id="ARBA00005474"/>
    </source>
</evidence>
<dbReference type="GeneID" id="123451146"/>
<dbReference type="GO" id="GO:0006355">
    <property type="term" value="P:regulation of DNA-templated transcription"/>
    <property type="evidence" value="ECO:0000318"/>
    <property type="project" value="GO_Central"/>
</dbReference>
<sequence>MSSSNSPCAACKLLRRKCTQGCVFAPYFPPDQPAKFANVHKVFGASNVSKLLNELPVVQREDAVNSLAYEAEARLRDPVYGCVAYISVLQLKIKQVREEIANARKELSGYIGQAAYAPIVPVQHPHAAAAAAAQYAAMGLVQPHPHQHQHQQMAMQQQPYHQQIAEAQHLAAAVEVARSGGQGQHHQQHHHHHQQQQHHHHQHQQHEMMMMRQTYGNVHGAAAGPTIAVDPPTQGAAYDGTAPFLIQQQQPSPSALTYRMEEPSPPPQSSGHSHVDMSRAPQQHHQHTDGSDEGSGGAPPS</sequence>
<feature type="region of interest" description="Disordered" evidence="3">
    <location>
        <begin position="177"/>
        <end position="207"/>
    </location>
</feature>
<dbReference type="EMBL" id="AK368134">
    <property type="protein sequence ID" value="BAJ99337.1"/>
    <property type="molecule type" value="mRNA"/>
</dbReference>
<reference evidence="6" key="3">
    <citation type="submission" date="2020-10" db="EMBL/GenBank/DDBJ databases">
        <authorList>
            <person name="Scholz U."/>
            <person name="Mascher M."/>
            <person name="Fiebig A."/>
        </authorList>
    </citation>
    <scope>NUCLEOTIDE SEQUENCE [LARGE SCALE GENOMIC DNA]</scope>
    <source>
        <strain evidence="6">cv. Morex</strain>
    </source>
</reference>
<dbReference type="Proteomes" id="UP000011116">
    <property type="component" value="Chromosome 4H"/>
</dbReference>
<dbReference type="InterPro" id="IPR004883">
    <property type="entry name" value="LOB"/>
</dbReference>
<reference evidence="5" key="1">
    <citation type="journal article" date="2011" name="Plant Physiol.">
        <title>Comprehensive sequence analysis of 24,783 barley full-length cDNAs derived from 12 clone libraries.</title>
        <authorList>
            <person name="Matsumoto T."/>
            <person name="Tanaka T."/>
            <person name="Sakai H."/>
            <person name="Amano N."/>
            <person name="Kanamori H."/>
            <person name="Kurita K."/>
            <person name="Kikuta A."/>
            <person name="Kamiya K."/>
            <person name="Yamamoto M."/>
            <person name="Ikawa H."/>
            <person name="Fujii N."/>
            <person name="Hori K."/>
            <person name="Itoh T."/>
            <person name="Sato K."/>
        </authorList>
    </citation>
    <scope>NUCLEOTIDE SEQUENCE</scope>
</reference>
<dbReference type="Pfam" id="PF03195">
    <property type="entry name" value="LOB"/>
    <property type="match status" value="1"/>
</dbReference>
<dbReference type="STRING" id="112509.F2DW66"/>
<dbReference type="GO" id="GO:0005634">
    <property type="term" value="C:nucleus"/>
    <property type="evidence" value="ECO:0000318"/>
    <property type="project" value="GO_Central"/>
</dbReference>
<keyword evidence="2" id="KW-0175">Coiled coil</keyword>
<reference evidence="7" key="2">
    <citation type="journal article" date="2012" name="Nature">
        <title>A physical, genetic and functional sequence assembly of the barley genome.</title>
        <authorList>
            <consortium name="The International Barley Genome Sequencing Consortium"/>
            <person name="Mayer K.F."/>
            <person name="Waugh R."/>
            <person name="Brown J.W."/>
            <person name="Schulman A."/>
            <person name="Langridge P."/>
            <person name="Platzer M."/>
            <person name="Fincher G.B."/>
            <person name="Muehlbauer G.J."/>
            <person name="Sato K."/>
            <person name="Close T.J."/>
            <person name="Wise R.P."/>
            <person name="Stein N."/>
        </authorList>
    </citation>
    <scope>NUCLEOTIDE SEQUENCE [LARGE SCALE GENOMIC DNA]</scope>
    <source>
        <strain evidence="7">cv. Morex</strain>
    </source>
</reference>
<dbReference type="GO" id="GO:0009954">
    <property type="term" value="P:proximal/distal pattern formation"/>
    <property type="evidence" value="ECO:0007669"/>
    <property type="project" value="EnsemblPlants"/>
</dbReference>
<evidence type="ECO:0000313" key="6">
    <source>
        <dbReference type="EnsemblPlants" id="HORVU.MOREX.r3.4HG0342940.1.CDS1"/>
    </source>
</evidence>
<dbReference type="PROSITE" id="PS50891">
    <property type="entry name" value="LOB"/>
    <property type="match status" value="1"/>
</dbReference>
<accession>F2DW66</accession>
<organism evidence="5">
    <name type="scientific">Hordeum vulgare subsp. vulgare</name>
    <name type="common">Domesticated barley</name>
    <dbReference type="NCBI Taxonomy" id="112509"/>
    <lineage>
        <taxon>Eukaryota</taxon>
        <taxon>Viridiplantae</taxon>
        <taxon>Streptophyta</taxon>
        <taxon>Embryophyta</taxon>
        <taxon>Tracheophyta</taxon>
        <taxon>Spermatophyta</taxon>
        <taxon>Magnoliopsida</taxon>
        <taxon>Liliopsida</taxon>
        <taxon>Poales</taxon>
        <taxon>Poaceae</taxon>
        <taxon>BOP clade</taxon>
        <taxon>Pooideae</taxon>
        <taxon>Triticodae</taxon>
        <taxon>Triticeae</taxon>
        <taxon>Hordeinae</taxon>
        <taxon>Hordeum</taxon>
    </lineage>
</organism>
<evidence type="ECO:0000256" key="2">
    <source>
        <dbReference type="SAM" id="Coils"/>
    </source>
</evidence>
<evidence type="ECO:0000256" key="3">
    <source>
        <dbReference type="SAM" id="MobiDB-lite"/>
    </source>
</evidence>
<dbReference type="AlphaFoldDB" id="F2DW66"/>
<keyword evidence="7" id="KW-1185">Reference proteome</keyword>
<dbReference type="EnsemblPlants" id="HORVU.MOREX.r3.4HG0342940.1">
    <property type="protein sequence ID" value="HORVU.MOREX.r3.4HG0342940.1.CDS1"/>
    <property type="gene ID" value="HORVU.MOREX.r3.4HG0342940"/>
</dbReference>